<dbReference type="Proteomes" id="UP000054558">
    <property type="component" value="Unassembled WGS sequence"/>
</dbReference>
<dbReference type="InterPro" id="IPR044925">
    <property type="entry name" value="His-Me_finger_sf"/>
</dbReference>
<dbReference type="OrthoDB" id="547488at2759"/>
<evidence type="ECO:0000313" key="4">
    <source>
        <dbReference type="Proteomes" id="UP000054558"/>
    </source>
</evidence>
<feature type="region of interest" description="Disordered" evidence="1">
    <location>
        <begin position="1"/>
        <end position="91"/>
    </location>
</feature>
<feature type="compositionally biased region" description="Basic and acidic residues" evidence="1">
    <location>
        <begin position="136"/>
        <end position="145"/>
    </location>
</feature>
<dbReference type="EMBL" id="DF237661">
    <property type="protein sequence ID" value="GAQ91008.1"/>
    <property type="molecule type" value="Genomic_DNA"/>
</dbReference>
<accession>A0A1Y1IS69</accession>
<feature type="domain" description="HNH nuclease" evidence="2">
    <location>
        <begin position="761"/>
        <end position="803"/>
    </location>
</feature>
<evidence type="ECO:0000259" key="2">
    <source>
        <dbReference type="Pfam" id="PF13392"/>
    </source>
</evidence>
<proteinExistence type="predicted"/>
<gene>
    <name evidence="3" type="ORF">KFL_007120120</name>
</gene>
<sequence length="862" mass="96529">MEDSEAHLFDQAEIQNEQLEERNGEDIEGELYGPRSDDGSDTPGSLDGFISEGEGTPEDGMAMYAAFDRERSVEEDDDGPMLPALLRRKRGRRIIESDSESDRVGVRRRLFAEDAEDVYGTPPRTFPSSPGGPESSGERSPERSLVHSQSHGPAQGSASLLEALEALERKWNVGRPVSPAAALSSMCSYFDAETDFDATRIEAASRRCWAEFASIAQGLNGAFKDGHLPPTDHDNVVRRLEAVRSAISRGKAGLLQFAPPGPEAPTTQPKEADCARTELISAWYDRAARYGLRALEVKGCEDLCYSAIKSDGYNTRAFKVETTIQQALFDTCNVYADERLYSLLTSNGSFQTDIPAHIAANRNDPRFPVIHKDRHVFAFKNGVYVAWLRDSILKPGSGLLVGEDVRDLFIPYAGGRVDQLLKPEVCASKYFDLPFDEAARLRVVDGDLDWYQLPTPNLQQILEAQRLPEEACRWLAGREAIDPPYPRDSGLRLKKRCWIFGVDLLGEDEGQEAPQEGLPPELYEVVAQEYARCFPHENGCLLADTDYKKVVLGDLTLGIHRAAYMLHHNLSEPPAEKNANGVRMVIRHLCNEPRCFEPTHLAYGTQSENNFQDKIANGTLRRGAASNFTKITEDLARKIKTSKPTNTRYGQVGHETQKQRAERLGVSLHIVQSIDKGHAWAHLSGDSREGKREMERLRRVRANERTWTSGMYEEALRRLKKKLTVTPAASPFVDTPCQFWTGSLLCGYGQMSIHGKKMLSHILACEIKLGEPLKKDQIVRHLCDNRACCAPDHLVPGTNSENNIDTVRHRGRPLKLTEDEVREIRLTRGTDGLSQKKRAEKYSVSRQLLTRIERGRAWKHVV</sequence>
<evidence type="ECO:0000313" key="3">
    <source>
        <dbReference type="EMBL" id="GAQ91008.1"/>
    </source>
</evidence>
<organism evidence="3 4">
    <name type="scientific">Klebsormidium nitens</name>
    <name type="common">Green alga</name>
    <name type="synonym">Ulothrix nitens</name>
    <dbReference type="NCBI Taxonomy" id="105231"/>
    <lineage>
        <taxon>Eukaryota</taxon>
        <taxon>Viridiplantae</taxon>
        <taxon>Streptophyta</taxon>
        <taxon>Klebsormidiophyceae</taxon>
        <taxon>Klebsormidiales</taxon>
        <taxon>Klebsormidiaceae</taxon>
        <taxon>Klebsormidium</taxon>
    </lineage>
</organism>
<evidence type="ECO:0000256" key="1">
    <source>
        <dbReference type="SAM" id="MobiDB-lite"/>
    </source>
</evidence>
<dbReference type="AlphaFoldDB" id="A0A1Y1IS69"/>
<name>A0A1Y1IS69_KLENI</name>
<dbReference type="GO" id="GO:0004519">
    <property type="term" value="F:endonuclease activity"/>
    <property type="evidence" value="ECO:0007669"/>
    <property type="project" value="InterPro"/>
</dbReference>
<feature type="region of interest" description="Disordered" evidence="1">
    <location>
        <begin position="114"/>
        <end position="155"/>
    </location>
</feature>
<feature type="compositionally biased region" description="Basic and acidic residues" evidence="1">
    <location>
        <begin position="1"/>
        <end position="10"/>
    </location>
</feature>
<protein>
    <recommendedName>
        <fullName evidence="2">HNH nuclease domain-containing protein</fullName>
    </recommendedName>
</protein>
<reference evidence="3 4" key="1">
    <citation type="journal article" date="2014" name="Nat. Commun.">
        <title>Klebsormidium flaccidum genome reveals primary factors for plant terrestrial adaptation.</title>
        <authorList>
            <person name="Hori K."/>
            <person name="Maruyama F."/>
            <person name="Fujisawa T."/>
            <person name="Togashi T."/>
            <person name="Yamamoto N."/>
            <person name="Seo M."/>
            <person name="Sato S."/>
            <person name="Yamada T."/>
            <person name="Mori H."/>
            <person name="Tajima N."/>
            <person name="Moriyama T."/>
            <person name="Ikeuchi M."/>
            <person name="Watanabe M."/>
            <person name="Wada H."/>
            <person name="Kobayashi K."/>
            <person name="Saito M."/>
            <person name="Masuda T."/>
            <person name="Sasaki-Sekimoto Y."/>
            <person name="Mashiguchi K."/>
            <person name="Awai K."/>
            <person name="Shimojima M."/>
            <person name="Masuda S."/>
            <person name="Iwai M."/>
            <person name="Nobusawa T."/>
            <person name="Narise T."/>
            <person name="Kondo S."/>
            <person name="Saito H."/>
            <person name="Sato R."/>
            <person name="Murakawa M."/>
            <person name="Ihara Y."/>
            <person name="Oshima-Yamada Y."/>
            <person name="Ohtaka K."/>
            <person name="Satoh M."/>
            <person name="Sonobe K."/>
            <person name="Ishii M."/>
            <person name="Ohtani R."/>
            <person name="Kanamori-Sato M."/>
            <person name="Honoki R."/>
            <person name="Miyazaki D."/>
            <person name="Mochizuki H."/>
            <person name="Umetsu J."/>
            <person name="Higashi K."/>
            <person name="Shibata D."/>
            <person name="Kamiya Y."/>
            <person name="Sato N."/>
            <person name="Nakamura Y."/>
            <person name="Tabata S."/>
            <person name="Ida S."/>
            <person name="Kurokawa K."/>
            <person name="Ohta H."/>
        </authorList>
    </citation>
    <scope>NUCLEOTIDE SEQUENCE [LARGE SCALE GENOMIC DNA]</scope>
    <source>
        <strain evidence="3 4">NIES-2285</strain>
    </source>
</reference>
<dbReference type="InterPro" id="IPR044930">
    <property type="entry name" value="Homing_endonuclease_His-Me"/>
</dbReference>
<dbReference type="Pfam" id="PF13392">
    <property type="entry name" value="HNH_3"/>
    <property type="match status" value="1"/>
</dbReference>
<dbReference type="Gene3D" id="3.90.75.10">
    <property type="entry name" value="Homing Intron 3 (I-ppo) Encoded Endonuclease, Chain A"/>
    <property type="match status" value="2"/>
</dbReference>
<dbReference type="SUPFAM" id="SSF54060">
    <property type="entry name" value="His-Me finger endonucleases"/>
    <property type="match status" value="2"/>
</dbReference>
<keyword evidence="4" id="KW-1185">Reference proteome</keyword>
<dbReference type="InterPro" id="IPR003615">
    <property type="entry name" value="HNH_nuc"/>
</dbReference>